<dbReference type="AlphaFoldDB" id="A0A368UIZ4"/>
<evidence type="ECO:0000313" key="3">
    <source>
        <dbReference type="Proteomes" id="UP000252733"/>
    </source>
</evidence>
<gene>
    <name evidence="2" type="ORF">DFO77_1441</name>
</gene>
<comment type="caution">
    <text evidence="2">The sequence shown here is derived from an EMBL/GenBank/DDBJ whole genome shotgun (WGS) entry which is preliminary data.</text>
</comment>
<keyword evidence="1" id="KW-0472">Membrane</keyword>
<sequence length="54" mass="6207">MRSAGAIKPATIVSSRERVTRKNKACNMLWSPGWRIQIVGGMLFIIYHLFQIFL</sequence>
<feature type="transmembrane region" description="Helical" evidence="1">
    <location>
        <begin position="34"/>
        <end position="53"/>
    </location>
</feature>
<keyword evidence="1" id="KW-0812">Transmembrane</keyword>
<evidence type="ECO:0000313" key="2">
    <source>
        <dbReference type="EMBL" id="RCW24978.1"/>
    </source>
</evidence>
<name>A0A368UIZ4_9BACT</name>
<accession>A0A368UIZ4</accession>
<organism evidence="2 3">
    <name type="scientific">Marinilabilia salmonicolor</name>
    <dbReference type="NCBI Taxonomy" id="989"/>
    <lineage>
        <taxon>Bacteria</taxon>
        <taxon>Pseudomonadati</taxon>
        <taxon>Bacteroidota</taxon>
        <taxon>Bacteroidia</taxon>
        <taxon>Marinilabiliales</taxon>
        <taxon>Marinilabiliaceae</taxon>
        <taxon>Marinilabilia</taxon>
    </lineage>
</organism>
<evidence type="ECO:0000256" key="1">
    <source>
        <dbReference type="SAM" id="Phobius"/>
    </source>
</evidence>
<dbReference type="EMBL" id="QPIZ01000044">
    <property type="protein sequence ID" value="RCW24978.1"/>
    <property type="molecule type" value="Genomic_DNA"/>
</dbReference>
<dbReference type="Proteomes" id="UP000252733">
    <property type="component" value="Unassembled WGS sequence"/>
</dbReference>
<keyword evidence="1" id="KW-1133">Transmembrane helix</keyword>
<protein>
    <submittedName>
        <fullName evidence="2">Uncharacterized protein</fullName>
    </submittedName>
</protein>
<reference evidence="2 3" key="1">
    <citation type="submission" date="2018-07" db="EMBL/GenBank/DDBJ databases">
        <title>Freshwater and sediment microbial communities from various areas in North America, analyzing microbe dynamics in response to fracking.</title>
        <authorList>
            <person name="Lamendella R."/>
        </authorList>
    </citation>
    <scope>NUCLEOTIDE SEQUENCE [LARGE SCALE GENOMIC DNA]</scope>
    <source>
        <strain evidence="2 3">160A</strain>
    </source>
</reference>
<keyword evidence="3" id="KW-1185">Reference proteome</keyword>
<proteinExistence type="predicted"/>